<protein>
    <submittedName>
        <fullName evidence="4">DUF1707 domain-containing protein</fullName>
    </submittedName>
</protein>
<feature type="compositionally biased region" description="Polar residues" evidence="1">
    <location>
        <begin position="67"/>
        <end position="87"/>
    </location>
</feature>
<dbReference type="EMBL" id="JABUBU010000001">
    <property type="protein sequence ID" value="MBY6365865.1"/>
    <property type="molecule type" value="Genomic_DNA"/>
</dbReference>
<evidence type="ECO:0000256" key="1">
    <source>
        <dbReference type="SAM" id="MobiDB-lite"/>
    </source>
</evidence>
<feature type="transmembrane region" description="Helical" evidence="2">
    <location>
        <begin position="100"/>
        <end position="133"/>
    </location>
</feature>
<dbReference type="Proteomes" id="UP000825228">
    <property type="component" value="Unassembled WGS sequence"/>
</dbReference>
<dbReference type="Pfam" id="PF08044">
    <property type="entry name" value="DUF1707"/>
    <property type="match status" value="1"/>
</dbReference>
<sequence length="138" mass="14362">MADSPDVRIGTAERERAFSLLGEHFAAGRLSPAEFDERSAAVGRAVTRGELVPLFADLPGAGADLVPSSSTDGSSTAVTGEKSTPAVSDTGAGRDWRRAVMALVPIAATVLFFVTGTWLWFLAIPAAGALLFAGRDDR</sequence>
<comment type="caution">
    <text evidence="4">The sequence shown here is derived from an EMBL/GenBank/DDBJ whole genome shotgun (WGS) entry which is preliminary data.</text>
</comment>
<evidence type="ECO:0000256" key="2">
    <source>
        <dbReference type="SAM" id="Phobius"/>
    </source>
</evidence>
<reference evidence="4 5" key="1">
    <citation type="submission" date="2020-06" db="EMBL/GenBank/DDBJ databases">
        <title>Taxonomy, biology and ecology of Rhodococcus bacteria occurring in California pistachio and other woody hosts as revealed by genome sequence analyses.</title>
        <authorList>
            <person name="Gai Y."/>
            <person name="Riely B."/>
        </authorList>
    </citation>
    <scope>NUCLEOTIDE SEQUENCE [LARGE SCALE GENOMIC DNA]</scope>
    <source>
        <strain evidence="4 5">BP-281</strain>
    </source>
</reference>
<feature type="domain" description="DUF1707" evidence="3">
    <location>
        <begin position="7"/>
        <end position="59"/>
    </location>
</feature>
<keyword evidence="2" id="KW-0472">Membrane</keyword>
<evidence type="ECO:0000313" key="4">
    <source>
        <dbReference type="EMBL" id="MBY6365865.1"/>
    </source>
</evidence>
<feature type="region of interest" description="Disordered" evidence="1">
    <location>
        <begin position="65"/>
        <end position="90"/>
    </location>
</feature>
<evidence type="ECO:0000313" key="5">
    <source>
        <dbReference type="Proteomes" id="UP000825228"/>
    </source>
</evidence>
<proteinExistence type="predicted"/>
<keyword evidence="2" id="KW-0812">Transmembrane</keyword>
<dbReference type="InterPro" id="IPR012551">
    <property type="entry name" value="DUF1707_SHOCT-like"/>
</dbReference>
<organism evidence="4 5">
    <name type="scientific">Rhodococcoides corynebacterioides</name>
    <dbReference type="NCBI Taxonomy" id="53972"/>
    <lineage>
        <taxon>Bacteria</taxon>
        <taxon>Bacillati</taxon>
        <taxon>Actinomycetota</taxon>
        <taxon>Actinomycetes</taxon>
        <taxon>Mycobacteriales</taxon>
        <taxon>Nocardiaceae</taxon>
        <taxon>Rhodococcoides</taxon>
    </lineage>
</organism>
<gene>
    <name evidence="4" type="ORF">HQ603_03745</name>
</gene>
<dbReference type="PANTHER" id="PTHR40763">
    <property type="entry name" value="MEMBRANE PROTEIN-RELATED"/>
    <property type="match status" value="1"/>
</dbReference>
<keyword evidence="5" id="KW-1185">Reference proteome</keyword>
<dbReference type="PANTHER" id="PTHR40763:SF5">
    <property type="entry name" value="MEMBRANE PROTEIN"/>
    <property type="match status" value="1"/>
</dbReference>
<dbReference type="RefSeq" id="WP_222682957.1">
    <property type="nucleotide sequence ID" value="NZ_JABUBT010000037.1"/>
</dbReference>
<evidence type="ECO:0000259" key="3">
    <source>
        <dbReference type="Pfam" id="PF08044"/>
    </source>
</evidence>
<keyword evidence="2" id="KW-1133">Transmembrane helix</keyword>
<name>A0ABS7P0E6_9NOCA</name>
<accession>A0ABS7P0E6</accession>